<name>A0A6A3BJS2_HIBSY</name>
<dbReference type="AlphaFoldDB" id="A0A6A3BJS2"/>
<sequence length="117" mass="13168">MYPGKWCHQLLSAATLSPSFSFLTYSLKTKVQTCDKLKKDKRKLKNGSTGNSSITFNVRHGDCDIEDRCFLASVWESPVSEKLQGLFVLVDPLTKADTFYGDKKKMLKVINGNSLEE</sequence>
<evidence type="ECO:0000313" key="1">
    <source>
        <dbReference type="EMBL" id="KAE8715678.1"/>
    </source>
</evidence>
<accession>A0A6A3BJS2</accession>
<dbReference type="EMBL" id="VEPZ02000857">
    <property type="protein sequence ID" value="KAE8715678.1"/>
    <property type="molecule type" value="Genomic_DNA"/>
</dbReference>
<organism evidence="1 2">
    <name type="scientific">Hibiscus syriacus</name>
    <name type="common">Rose of Sharon</name>
    <dbReference type="NCBI Taxonomy" id="106335"/>
    <lineage>
        <taxon>Eukaryota</taxon>
        <taxon>Viridiplantae</taxon>
        <taxon>Streptophyta</taxon>
        <taxon>Embryophyta</taxon>
        <taxon>Tracheophyta</taxon>
        <taxon>Spermatophyta</taxon>
        <taxon>Magnoliopsida</taxon>
        <taxon>eudicotyledons</taxon>
        <taxon>Gunneridae</taxon>
        <taxon>Pentapetalae</taxon>
        <taxon>rosids</taxon>
        <taxon>malvids</taxon>
        <taxon>Malvales</taxon>
        <taxon>Malvaceae</taxon>
        <taxon>Malvoideae</taxon>
        <taxon>Hibiscus</taxon>
    </lineage>
</organism>
<evidence type="ECO:0000313" key="2">
    <source>
        <dbReference type="Proteomes" id="UP000436088"/>
    </source>
</evidence>
<reference evidence="1" key="1">
    <citation type="submission" date="2019-09" db="EMBL/GenBank/DDBJ databases">
        <title>Draft genome information of white flower Hibiscus syriacus.</title>
        <authorList>
            <person name="Kim Y.-M."/>
        </authorList>
    </citation>
    <scope>NUCLEOTIDE SEQUENCE [LARGE SCALE GENOMIC DNA]</scope>
    <source>
        <strain evidence="1">YM2019G1</strain>
    </source>
</reference>
<protein>
    <submittedName>
        <fullName evidence="1">Uncharacterized protein</fullName>
    </submittedName>
</protein>
<gene>
    <name evidence="1" type="ORF">F3Y22_tig00110160pilonHSYRG00043</name>
</gene>
<proteinExistence type="predicted"/>
<comment type="caution">
    <text evidence="1">The sequence shown here is derived from an EMBL/GenBank/DDBJ whole genome shotgun (WGS) entry which is preliminary data.</text>
</comment>
<keyword evidence="2" id="KW-1185">Reference proteome</keyword>
<dbReference type="Proteomes" id="UP000436088">
    <property type="component" value="Unassembled WGS sequence"/>
</dbReference>